<name>A0AC35FBM8_9BILA</name>
<protein>
    <submittedName>
        <fullName evidence="2">Uncharacterized protein</fullName>
    </submittedName>
</protein>
<organism evidence="1 2">
    <name type="scientific">Panagrolaimus sp. PS1159</name>
    <dbReference type="NCBI Taxonomy" id="55785"/>
    <lineage>
        <taxon>Eukaryota</taxon>
        <taxon>Metazoa</taxon>
        <taxon>Ecdysozoa</taxon>
        <taxon>Nematoda</taxon>
        <taxon>Chromadorea</taxon>
        <taxon>Rhabditida</taxon>
        <taxon>Tylenchina</taxon>
        <taxon>Panagrolaimomorpha</taxon>
        <taxon>Panagrolaimoidea</taxon>
        <taxon>Panagrolaimidae</taxon>
        <taxon>Panagrolaimus</taxon>
    </lineage>
</organism>
<reference evidence="2" key="1">
    <citation type="submission" date="2022-11" db="UniProtKB">
        <authorList>
            <consortium name="WormBaseParasite"/>
        </authorList>
    </citation>
    <scope>IDENTIFICATION</scope>
</reference>
<dbReference type="WBParaSite" id="PS1159_v2.g15777.t1">
    <property type="protein sequence ID" value="PS1159_v2.g15777.t1"/>
    <property type="gene ID" value="PS1159_v2.g15777"/>
</dbReference>
<evidence type="ECO:0000313" key="2">
    <source>
        <dbReference type="WBParaSite" id="PS1159_v2.g15777.t1"/>
    </source>
</evidence>
<proteinExistence type="predicted"/>
<dbReference type="Proteomes" id="UP000887580">
    <property type="component" value="Unplaced"/>
</dbReference>
<accession>A0AC35FBM8</accession>
<sequence>MTYCNSTRPYNESYYKAFSELTHNCGLKYNVKEGLKNVVEKVSGHDRRRSFEDIFENIEKVSNSNNIEVAQENVKKVKNNENGTNVNRTKVNLFN</sequence>
<evidence type="ECO:0000313" key="1">
    <source>
        <dbReference type="Proteomes" id="UP000887580"/>
    </source>
</evidence>